<dbReference type="AlphaFoldDB" id="A0A101FSJ2"/>
<evidence type="ECO:0000313" key="2">
    <source>
        <dbReference type="Proteomes" id="UP000057043"/>
    </source>
</evidence>
<protein>
    <submittedName>
        <fullName evidence="1">Uncharacterized protein</fullName>
    </submittedName>
</protein>
<evidence type="ECO:0000313" key="1">
    <source>
        <dbReference type="EMBL" id="KUK43577.1"/>
    </source>
</evidence>
<accession>A0A101FSJ2</accession>
<gene>
    <name evidence="1" type="ORF">XD72_2070</name>
</gene>
<name>A0A101FSJ2_9EURY</name>
<proteinExistence type="predicted"/>
<organism evidence="1 2">
    <name type="scientific">Methanothrix harundinacea</name>
    <dbReference type="NCBI Taxonomy" id="301375"/>
    <lineage>
        <taxon>Archaea</taxon>
        <taxon>Methanobacteriati</taxon>
        <taxon>Methanobacteriota</taxon>
        <taxon>Stenosarchaea group</taxon>
        <taxon>Methanomicrobia</taxon>
        <taxon>Methanotrichales</taxon>
        <taxon>Methanotrichaceae</taxon>
        <taxon>Methanothrix</taxon>
    </lineage>
</organism>
<dbReference type="Proteomes" id="UP000057043">
    <property type="component" value="Unassembled WGS sequence"/>
</dbReference>
<dbReference type="EMBL" id="LGFT01000064">
    <property type="protein sequence ID" value="KUK43577.1"/>
    <property type="molecule type" value="Genomic_DNA"/>
</dbReference>
<comment type="caution">
    <text evidence="1">The sequence shown here is derived from an EMBL/GenBank/DDBJ whole genome shotgun (WGS) entry which is preliminary data.</text>
</comment>
<sequence>MNIRAILLEIPGDITEERMEEGATVVPPFDDIKIFSQAGNDLVRFDSLRGIGEHHAQPAGTMDALLEVLILPANSVTRRQKREQRICSLQLSCGPLESCRSDVLVEHKIAARLEGPVNVRIQRFYRRKMM</sequence>
<reference evidence="1 2" key="1">
    <citation type="journal article" date="2015" name="MBio">
        <title>Genome-Resolved Metagenomic Analysis Reveals Roles for Candidate Phyla and Other Microbial Community Members in Biogeochemical Transformations in Oil Reservoirs.</title>
        <authorList>
            <person name="Hu P."/>
            <person name="Tom L."/>
            <person name="Singh A."/>
            <person name="Thomas B.C."/>
            <person name="Baker B.J."/>
            <person name="Piceno Y.M."/>
            <person name="Andersen G.L."/>
            <person name="Banfield J.F."/>
        </authorList>
    </citation>
    <scope>NUCLEOTIDE SEQUENCE [LARGE SCALE GENOMIC DNA]</scope>
    <source>
        <strain evidence="1">57_489</strain>
    </source>
</reference>